<dbReference type="CDD" id="cd06312">
    <property type="entry name" value="PBP1_ABC_sugar_binding-like"/>
    <property type="match status" value="1"/>
</dbReference>
<gene>
    <name evidence="6" type="ORF">E4O86_07105</name>
</gene>
<dbReference type="InterPro" id="IPR028082">
    <property type="entry name" value="Peripla_BP_I"/>
</dbReference>
<keyword evidence="3 4" id="KW-0732">Signal</keyword>
<evidence type="ECO:0000256" key="2">
    <source>
        <dbReference type="ARBA" id="ARBA00007639"/>
    </source>
</evidence>
<accession>A0A964T3X2</accession>
<keyword evidence="7" id="KW-1185">Reference proteome</keyword>
<dbReference type="SUPFAM" id="SSF53822">
    <property type="entry name" value="Periplasmic binding protein-like I"/>
    <property type="match status" value="1"/>
</dbReference>
<dbReference type="InterPro" id="IPR025997">
    <property type="entry name" value="SBP_2_dom"/>
</dbReference>
<evidence type="ECO:0000256" key="3">
    <source>
        <dbReference type="ARBA" id="ARBA00022729"/>
    </source>
</evidence>
<evidence type="ECO:0000256" key="1">
    <source>
        <dbReference type="ARBA" id="ARBA00004196"/>
    </source>
</evidence>
<comment type="caution">
    <text evidence="6">The sequence shown here is derived from an EMBL/GenBank/DDBJ whole genome shotgun (WGS) entry which is preliminary data.</text>
</comment>
<proteinExistence type="inferred from homology"/>
<organism evidence="6 7">
    <name type="scientific">Propylenella binzhouense</name>
    <dbReference type="NCBI Taxonomy" id="2555902"/>
    <lineage>
        <taxon>Bacteria</taxon>
        <taxon>Pseudomonadati</taxon>
        <taxon>Pseudomonadota</taxon>
        <taxon>Alphaproteobacteria</taxon>
        <taxon>Hyphomicrobiales</taxon>
        <taxon>Propylenellaceae</taxon>
        <taxon>Propylenella</taxon>
    </lineage>
</organism>
<dbReference type="Gene3D" id="3.40.50.2300">
    <property type="match status" value="2"/>
</dbReference>
<evidence type="ECO:0000256" key="4">
    <source>
        <dbReference type="SAM" id="SignalP"/>
    </source>
</evidence>
<evidence type="ECO:0000313" key="6">
    <source>
        <dbReference type="EMBL" id="MYZ47477.1"/>
    </source>
</evidence>
<comment type="similarity">
    <text evidence="2">Belongs to the bacterial solute-binding protein 2 family.</text>
</comment>
<dbReference type="PANTHER" id="PTHR46847">
    <property type="entry name" value="D-ALLOSE-BINDING PERIPLASMIC PROTEIN-RELATED"/>
    <property type="match status" value="1"/>
</dbReference>
<dbReference type="GO" id="GO:0030246">
    <property type="term" value="F:carbohydrate binding"/>
    <property type="evidence" value="ECO:0007669"/>
    <property type="project" value="UniProtKB-ARBA"/>
</dbReference>
<dbReference type="Proteomes" id="UP000773614">
    <property type="component" value="Unassembled WGS sequence"/>
</dbReference>
<dbReference type="RefSeq" id="WP_161139824.1">
    <property type="nucleotide sequence ID" value="NZ_SPKJ01000015.1"/>
</dbReference>
<dbReference type="OrthoDB" id="257716at2"/>
<feature type="domain" description="Periplasmic binding protein" evidence="5">
    <location>
        <begin position="32"/>
        <end position="277"/>
    </location>
</feature>
<name>A0A964T3X2_9HYPH</name>
<feature type="signal peptide" evidence="4">
    <location>
        <begin position="1"/>
        <end position="20"/>
    </location>
</feature>
<evidence type="ECO:0000259" key="5">
    <source>
        <dbReference type="Pfam" id="PF13407"/>
    </source>
</evidence>
<dbReference type="AlphaFoldDB" id="A0A964T3X2"/>
<comment type="subcellular location">
    <subcellularLocation>
        <location evidence="1">Cell envelope</location>
    </subcellularLocation>
</comment>
<sequence length="314" mass="33032">MKQAIVTFVLAVVASLTSVAALGQESRKPEIVVVTHGRAAEPFWAEVKRGAEAAGVDFGANVDYRAPGTFDVEAMARLIDEAVTERPAGLVLSVPDADALAPHIRAAVATGIPVLGINSGLDVSHALGVKLHVGQNEYEAGRAAGEAMRDAGGRRAVCINHELGNIGLDLRCKGFIDGFGGSVEVLAVPPEPQKIEETLADRLKATESIDVVLALSASTAGDPALRAIAGSGRPEKIRFATFDISDPVLRALADGKADFAIDQQPFLQGYLPVEFLMLARREGVMPVASIRTGPRFVRAEEAKAALVRGATRKD</sequence>
<reference evidence="6" key="1">
    <citation type="submission" date="2019-03" db="EMBL/GenBank/DDBJ databases">
        <title>Afifella sp. nov., isolated from activated sludge.</title>
        <authorList>
            <person name="Li Q."/>
            <person name="Liu Y."/>
        </authorList>
    </citation>
    <scope>NUCLEOTIDE SEQUENCE</scope>
    <source>
        <strain evidence="6">L72</strain>
    </source>
</reference>
<dbReference type="Pfam" id="PF13407">
    <property type="entry name" value="Peripla_BP_4"/>
    <property type="match status" value="1"/>
</dbReference>
<protein>
    <submittedName>
        <fullName evidence="6">Sugar ABC transporter substrate-binding protein</fullName>
    </submittedName>
</protein>
<evidence type="ECO:0000313" key="7">
    <source>
        <dbReference type="Proteomes" id="UP000773614"/>
    </source>
</evidence>
<dbReference type="EMBL" id="SPKJ01000015">
    <property type="protein sequence ID" value="MYZ47477.1"/>
    <property type="molecule type" value="Genomic_DNA"/>
</dbReference>
<feature type="chain" id="PRO_5037466487" evidence="4">
    <location>
        <begin position="21"/>
        <end position="314"/>
    </location>
</feature>
<dbReference type="PANTHER" id="PTHR46847:SF1">
    <property type="entry name" value="D-ALLOSE-BINDING PERIPLASMIC PROTEIN-RELATED"/>
    <property type="match status" value="1"/>
</dbReference>
<dbReference type="GO" id="GO:0030313">
    <property type="term" value="C:cell envelope"/>
    <property type="evidence" value="ECO:0007669"/>
    <property type="project" value="UniProtKB-SubCell"/>
</dbReference>